<accession>A0ABP2T7I4</accession>
<reference evidence="1 2" key="1">
    <citation type="submission" date="2013-01" db="EMBL/GenBank/DDBJ databases">
        <authorList>
            <person name="Harkins D.M."/>
            <person name="Durkin A.S."/>
            <person name="Brinkac L.M."/>
            <person name="Haft D.H."/>
            <person name="Selengut J.D."/>
            <person name="Sanka R."/>
            <person name="DePew J."/>
            <person name="Purushe J."/>
            <person name="Whelen A.C."/>
            <person name="Vinetz J.M."/>
            <person name="Sutton G.G."/>
            <person name="Nierman W.C."/>
            <person name="Fouts D.E."/>
        </authorList>
    </citation>
    <scope>NUCLEOTIDE SEQUENCE [LARGE SCALE GENOMIC DNA]</scope>
    <source>
        <strain evidence="1 2">2007001578</strain>
    </source>
</reference>
<comment type="caution">
    <text evidence="1">The sequence shown here is derived from an EMBL/GenBank/DDBJ whole genome shotgun (WGS) entry which is preliminary data.</text>
</comment>
<keyword evidence="2" id="KW-1185">Reference proteome</keyword>
<dbReference type="Proteomes" id="UP000012099">
    <property type="component" value="Unassembled WGS sequence"/>
</dbReference>
<proteinExistence type="predicted"/>
<organism evidence="1 2">
    <name type="scientific">Leptospira noguchii str. 2007001578</name>
    <dbReference type="NCBI Taxonomy" id="1049974"/>
    <lineage>
        <taxon>Bacteria</taxon>
        <taxon>Pseudomonadati</taxon>
        <taxon>Spirochaetota</taxon>
        <taxon>Spirochaetia</taxon>
        <taxon>Leptospirales</taxon>
        <taxon>Leptospiraceae</taxon>
        <taxon>Leptospira</taxon>
    </lineage>
</organism>
<evidence type="ECO:0000313" key="1">
    <source>
        <dbReference type="EMBL" id="EMN00259.1"/>
    </source>
</evidence>
<sequence>MGDDSFVFYSSSHNFQSLTVNLRFVRVPTDFVALHIFKHLFFMEKSGFYKTDFLHQTYHNLT</sequence>
<dbReference type="EMBL" id="AHMH02000097">
    <property type="protein sequence ID" value="EMN00259.1"/>
    <property type="molecule type" value="Genomic_DNA"/>
</dbReference>
<gene>
    <name evidence="1" type="ORF">LEP1GSC035_4344</name>
</gene>
<protein>
    <submittedName>
        <fullName evidence="1">Uncharacterized protein</fullName>
    </submittedName>
</protein>
<evidence type="ECO:0000313" key="2">
    <source>
        <dbReference type="Proteomes" id="UP000012099"/>
    </source>
</evidence>
<name>A0ABP2T7I4_9LEPT</name>